<evidence type="ECO:0000313" key="3">
    <source>
        <dbReference type="EMBL" id="PIP16144.1"/>
    </source>
</evidence>
<dbReference type="EMBL" id="PCRF01000203">
    <property type="protein sequence ID" value="PIP16144.1"/>
    <property type="molecule type" value="Genomic_DNA"/>
</dbReference>
<keyword evidence="2" id="KW-0472">Membrane</keyword>
<comment type="caution">
    <text evidence="3">The sequence shown here is derived from an EMBL/GenBank/DDBJ whole genome shotgun (WGS) entry which is preliminary data.</text>
</comment>
<reference evidence="3 4" key="1">
    <citation type="submission" date="2017-09" db="EMBL/GenBank/DDBJ databases">
        <title>Depth-based differentiation of microbial function through sediment-hosted aquifers and enrichment of novel symbionts in the deep terrestrial subsurface.</title>
        <authorList>
            <person name="Probst A.J."/>
            <person name="Ladd B."/>
            <person name="Jarett J.K."/>
            <person name="Geller-Mcgrath D.E."/>
            <person name="Sieber C.M."/>
            <person name="Emerson J.B."/>
            <person name="Anantharaman K."/>
            <person name="Thomas B.C."/>
            <person name="Malmstrom R."/>
            <person name="Stieglmeier M."/>
            <person name="Klingl A."/>
            <person name="Woyke T."/>
            <person name="Ryan C.M."/>
            <person name="Banfield J.F."/>
        </authorList>
    </citation>
    <scope>NUCLEOTIDE SEQUENCE [LARGE SCALE GENOMIC DNA]</scope>
    <source>
        <strain evidence="3">CG23_combo_of_CG06-09_8_20_14_all_48_7</strain>
    </source>
</reference>
<protein>
    <submittedName>
        <fullName evidence="3">Uncharacterized protein</fullName>
    </submittedName>
</protein>
<keyword evidence="2" id="KW-1133">Transmembrane helix</keyword>
<gene>
    <name evidence="3" type="ORF">COX46_04110</name>
</gene>
<evidence type="ECO:0000256" key="1">
    <source>
        <dbReference type="SAM" id="MobiDB-lite"/>
    </source>
</evidence>
<proteinExistence type="predicted"/>
<feature type="transmembrane region" description="Helical" evidence="2">
    <location>
        <begin position="12"/>
        <end position="33"/>
    </location>
</feature>
<dbReference type="AlphaFoldDB" id="A0A2G9YAB8"/>
<accession>A0A2G9YAB8</accession>
<sequence length="109" mass="12728">MKNLLKEVNQRWLLRINLIVLFLIVSIFLIVYFRDRQAWKGVKPGRVSGVEQSLPAGFPKSSGKRLPVQFVVPEEQKEKMEKIPSAPEDFENYERERRQEEKNPGTPFG</sequence>
<keyword evidence="2" id="KW-0812">Transmembrane</keyword>
<feature type="region of interest" description="Disordered" evidence="1">
    <location>
        <begin position="75"/>
        <end position="109"/>
    </location>
</feature>
<feature type="compositionally biased region" description="Basic and acidic residues" evidence="1">
    <location>
        <begin position="92"/>
        <end position="103"/>
    </location>
</feature>
<evidence type="ECO:0000313" key="4">
    <source>
        <dbReference type="Proteomes" id="UP000230392"/>
    </source>
</evidence>
<name>A0A2G9YAB8_9BACT</name>
<evidence type="ECO:0000256" key="2">
    <source>
        <dbReference type="SAM" id="Phobius"/>
    </source>
</evidence>
<organism evidence="3 4">
    <name type="scientific">bacterium (Candidatus Ratteibacteria) CG23_combo_of_CG06-09_8_20_14_all_48_7</name>
    <dbReference type="NCBI Taxonomy" id="2014292"/>
    <lineage>
        <taxon>Bacteria</taxon>
        <taxon>Candidatus Ratteibacteria</taxon>
    </lineage>
</organism>
<dbReference type="Proteomes" id="UP000230392">
    <property type="component" value="Unassembled WGS sequence"/>
</dbReference>